<dbReference type="AlphaFoldDB" id="B9STA1"/>
<accession>B9STA1</accession>
<dbReference type="SUPFAM" id="SSF52540">
    <property type="entry name" value="P-loop containing nucleoside triphosphate hydrolases"/>
    <property type="match status" value="1"/>
</dbReference>
<dbReference type="GO" id="GO:0006952">
    <property type="term" value="P:defense response"/>
    <property type="evidence" value="ECO:0007669"/>
    <property type="project" value="UniProtKB-KW"/>
</dbReference>
<dbReference type="STRING" id="3988.B9STA1"/>
<evidence type="ECO:0000256" key="1">
    <source>
        <dbReference type="ARBA" id="ARBA00022821"/>
    </source>
</evidence>
<dbReference type="PANTHER" id="PTHR36766:SF40">
    <property type="entry name" value="DISEASE RESISTANCE PROTEIN RGA3"/>
    <property type="match status" value="1"/>
</dbReference>
<evidence type="ECO:0000313" key="4">
    <source>
        <dbReference type="Proteomes" id="UP000008311"/>
    </source>
</evidence>
<keyword evidence="4" id="KW-1185">Reference proteome</keyword>
<feature type="domain" description="NB-ARC" evidence="2">
    <location>
        <begin position="128"/>
        <end position="205"/>
    </location>
</feature>
<dbReference type="GO" id="GO:0043531">
    <property type="term" value="F:ADP binding"/>
    <property type="evidence" value="ECO:0007669"/>
    <property type="project" value="InterPro"/>
</dbReference>
<dbReference type="EMBL" id="EQ974124">
    <property type="protein sequence ID" value="EEF33176.1"/>
    <property type="molecule type" value="Genomic_DNA"/>
</dbReference>
<dbReference type="Gene3D" id="3.40.50.300">
    <property type="entry name" value="P-loop containing nucleotide triphosphate hydrolases"/>
    <property type="match status" value="1"/>
</dbReference>
<reference evidence="4" key="1">
    <citation type="journal article" date="2010" name="Nat. Biotechnol.">
        <title>Draft genome sequence of the oilseed species Ricinus communis.</title>
        <authorList>
            <person name="Chan A.P."/>
            <person name="Crabtree J."/>
            <person name="Zhao Q."/>
            <person name="Lorenzi H."/>
            <person name="Orvis J."/>
            <person name="Puiu D."/>
            <person name="Melake-Berhan A."/>
            <person name="Jones K.M."/>
            <person name="Redman J."/>
            <person name="Chen G."/>
            <person name="Cahoon E.B."/>
            <person name="Gedil M."/>
            <person name="Stanke M."/>
            <person name="Haas B.J."/>
            <person name="Wortman J.R."/>
            <person name="Fraser-Liggett C.M."/>
            <person name="Ravel J."/>
            <person name="Rabinowicz P.D."/>
        </authorList>
    </citation>
    <scope>NUCLEOTIDE SEQUENCE [LARGE SCALE GENOMIC DNA]</scope>
    <source>
        <strain evidence="4">cv. Hale</strain>
    </source>
</reference>
<name>B9STA1_RICCO</name>
<evidence type="ECO:0000313" key="3">
    <source>
        <dbReference type="EMBL" id="EEF33176.1"/>
    </source>
</evidence>
<organism evidence="3 4">
    <name type="scientific">Ricinus communis</name>
    <name type="common">Castor bean</name>
    <dbReference type="NCBI Taxonomy" id="3988"/>
    <lineage>
        <taxon>Eukaryota</taxon>
        <taxon>Viridiplantae</taxon>
        <taxon>Streptophyta</taxon>
        <taxon>Embryophyta</taxon>
        <taxon>Tracheophyta</taxon>
        <taxon>Spermatophyta</taxon>
        <taxon>Magnoliopsida</taxon>
        <taxon>eudicotyledons</taxon>
        <taxon>Gunneridae</taxon>
        <taxon>Pentapetalae</taxon>
        <taxon>rosids</taxon>
        <taxon>fabids</taxon>
        <taxon>Malpighiales</taxon>
        <taxon>Euphorbiaceae</taxon>
        <taxon>Acalyphoideae</taxon>
        <taxon>Acalypheae</taxon>
        <taxon>Ricinus</taxon>
    </lineage>
</organism>
<dbReference type="Pfam" id="PF00931">
    <property type="entry name" value="NB-ARC"/>
    <property type="match status" value="1"/>
</dbReference>
<sequence>MVKKEAMADSMVSTFMQMLSKLSRMLVSIRAVMNDAEQRQILEEAITTGPEHLLFLESRHFLFRHEIGSKIDEVIEKLENIAKEKEHLHLREGALGITINKARFRRPQTSSSRGAEHFWKDECRDGRIGKVNTLQLFYNDKDIPMHFDLRMWVCILEDFDLKLIIKAIIESATGAKFVLLDMDPKQKHLQRVIKEKKYLLVLDDV</sequence>
<dbReference type="PANTHER" id="PTHR36766">
    <property type="entry name" value="PLANT BROAD-SPECTRUM MILDEW RESISTANCE PROTEIN RPW8"/>
    <property type="match status" value="1"/>
</dbReference>
<protein>
    <recommendedName>
        <fullName evidence="2">NB-ARC domain-containing protein</fullName>
    </recommendedName>
</protein>
<dbReference type="Proteomes" id="UP000008311">
    <property type="component" value="Unassembled WGS sequence"/>
</dbReference>
<dbReference type="InterPro" id="IPR027417">
    <property type="entry name" value="P-loop_NTPase"/>
</dbReference>
<keyword evidence="1" id="KW-0611">Plant defense</keyword>
<gene>
    <name evidence="3" type="ORF">RCOM_0364910</name>
</gene>
<dbReference type="InterPro" id="IPR002182">
    <property type="entry name" value="NB-ARC"/>
</dbReference>
<evidence type="ECO:0000259" key="2">
    <source>
        <dbReference type="Pfam" id="PF00931"/>
    </source>
</evidence>
<proteinExistence type="predicted"/>
<dbReference type="InParanoid" id="B9STA1"/>